<dbReference type="InterPro" id="IPR036890">
    <property type="entry name" value="HATPase_C_sf"/>
</dbReference>
<dbReference type="SUPFAM" id="SSF55874">
    <property type="entry name" value="ATPase domain of HSP90 chaperone/DNA topoisomerase II/histidine kinase"/>
    <property type="match status" value="1"/>
</dbReference>
<evidence type="ECO:0000256" key="6">
    <source>
        <dbReference type="ARBA" id="ARBA00022679"/>
    </source>
</evidence>
<dbReference type="AlphaFoldDB" id="A3VMT6"/>
<dbReference type="PRINTS" id="PR00344">
    <property type="entry name" value="BCTRLSENSOR"/>
</dbReference>
<dbReference type="SMART" id="SM00073">
    <property type="entry name" value="HPT"/>
    <property type="match status" value="1"/>
</dbReference>
<dbReference type="FunFam" id="3.30.565.10:FF:000016">
    <property type="entry name" value="Chemotaxis protein CheA, putative"/>
    <property type="match status" value="1"/>
</dbReference>
<dbReference type="GO" id="GO:0000155">
    <property type="term" value="F:phosphorelay sensor kinase activity"/>
    <property type="evidence" value="ECO:0007669"/>
    <property type="project" value="InterPro"/>
</dbReference>
<feature type="region of interest" description="Disordered" evidence="11">
    <location>
        <begin position="275"/>
        <end position="329"/>
    </location>
</feature>
<evidence type="ECO:0000256" key="2">
    <source>
        <dbReference type="ARBA" id="ARBA00012438"/>
    </source>
</evidence>
<keyword evidence="15" id="KW-1185">Reference proteome</keyword>
<dbReference type="eggNOG" id="COG0643">
    <property type="taxonomic scope" value="Bacteria"/>
</dbReference>
<dbReference type="InterPro" id="IPR003594">
    <property type="entry name" value="HATPase_dom"/>
</dbReference>
<dbReference type="SUPFAM" id="SSF47226">
    <property type="entry name" value="Histidine-containing phosphotransfer domain, HPT domain"/>
    <property type="match status" value="1"/>
</dbReference>
<evidence type="ECO:0000313" key="15">
    <source>
        <dbReference type="Proteomes" id="UP000002931"/>
    </source>
</evidence>
<feature type="domain" description="Histidine kinase" evidence="12">
    <location>
        <begin position="376"/>
        <end position="557"/>
    </location>
</feature>
<comment type="function">
    <text evidence="9">Involved in the transmission of sensory signals from the chemoreceptors to the flagellar motors. CheA is autophosphorylated; it can transfer its phosphate group to either CheB or CheY.</text>
</comment>
<dbReference type="InterPro" id="IPR036641">
    <property type="entry name" value="HPT_dom_sf"/>
</dbReference>
<evidence type="ECO:0000256" key="1">
    <source>
        <dbReference type="ARBA" id="ARBA00000085"/>
    </source>
</evidence>
<evidence type="ECO:0000313" key="14">
    <source>
        <dbReference type="EMBL" id="EAQ10442.1"/>
    </source>
</evidence>
<sequence length="557" mass="60064">MSDPMAEIRASFFIECEELLEALQDGLQTMYDGAGDGETVNVVFRAVHSIKGGAGAFGLDGLVSFAHRFETALDEVRGGNLVADAAVLKLFFTCNDILGDLVRESRDGIDHDRTRTDPVLAELDALLGGPVEAEASPEEAIEFEVTTLAFDLDLGLTDTDPDTDPTWRVRFQPGPMLYANGNEPLFLFRALRDLGELDVTCQDNDLPPLADLDCEHAHLGWDLSLTTSEDRAAIAEAFEFVEGLCALEIQPLDGAPALADLAALSALIDDVEEAETVDTAPTANPDLVEDAEAPDEPQMDAAPKIAAPSAAPAPERVSPPATPAPATPRATVRVDLDRIDRLVNLVGEIVINQAMLSQSVEAAGIPPNSPVRTGLEEFQQLTRDIQESVMMIRAQPVKSLFQRMSRIVREASADIGKDVRLRTEGENTEVDKTVIERLADPLTHMIRNAVDHGLEQNDLREKAGKPREGTVYLTATHRSGRVVIEVADDGAGINRPKVLKKAIEKDLIPADSQLSDSEIDNLLFLPGFSTADEISNLSGRGVGMDVVRSSIQSLGGR</sequence>
<feature type="modified residue" description="Phosphohistidine" evidence="10">
    <location>
        <position position="48"/>
    </location>
</feature>
<evidence type="ECO:0000256" key="7">
    <source>
        <dbReference type="ARBA" id="ARBA00022777"/>
    </source>
</evidence>
<dbReference type="CDD" id="cd00088">
    <property type="entry name" value="HPT"/>
    <property type="match status" value="1"/>
</dbReference>
<dbReference type="InterPro" id="IPR036097">
    <property type="entry name" value="HisK_dim/P_sf"/>
</dbReference>
<evidence type="ECO:0000256" key="11">
    <source>
        <dbReference type="SAM" id="MobiDB-lite"/>
    </source>
</evidence>
<evidence type="ECO:0000256" key="3">
    <source>
        <dbReference type="ARBA" id="ARBA00021495"/>
    </source>
</evidence>
<dbReference type="Gene3D" id="1.10.287.560">
    <property type="entry name" value="Histidine kinase CheA-like, homodimeric domain"/>
    <property type="match status" value="1"/>
</dbReference>
<comment type="catalytic activity">
    <reaction evidence="1">
        <text>ATP + protein L-histidine = ADP + protein N-phospho-L-histidine.</text>
        <dbReference type="EC" id="2.7.13.3"/>
    </reaction>
</comment>
<dbReference type="Gene3D" id="3.30.565.10">
    <property type="entry name" value="Histidine kinase-like ATPase, C-terminal domain"/>
    <property type="match status" value="1"/>
</dbReference>
<evidence type="ECO:0000256" key="9">
    <source>
        <dbReference type="ARBA" id="ARBA00035100"/>
    </source>
</evidence>
<dbReference type="InterPro" id="IPR004105">
    <property type="entry name" value="CheA-like_dim"/>
</dbReference>
<dbReference type="eggNOG" id="COG2198">
    <property type="taxonomic scope" value="Bacteria"/>
</dbReference>
<evidence type="ECO:0000256" key="10">
    <source>
        <dbReference type="PROSITE-ProRule" id="PRU00110"/>
    </source>
</evidence>
<dbReference type="GO" id="GO:0005737">
    <property type="term" value="C:cytoplasm"/>
    <property type="evidence" value="ECO:0007669"/>
    <property type="project" value="InterPro"/>
</dbReference>
<dbReference type="InterPro" id="IPR037006">
    <property type="entry name" value="CheA-like_homodim_sf"/>
</dbReference>
<evidence type="ECO:0000259" key="13">
    <source>
        <dbReference type="PROSITE" id="PS50894"/>
    </source>
</evidence>
<gene>
    <name evidence="14" type="ORF">RB2654_03769</name>
</gene>
<dbReference type="InterPro" id="IPR004358">
    <property type="entry name" value="Sig_transdc_His_kin-like_C"/>
</dbReference>
<dbReference type="EC" id="2.7.13.3" evidence="2"/>
<comment type="caution">
    <text evidence="14">The sequence shown here is derived from an EMBL/GenBank/DDBJ whole genome shotgun (WGS) entry which is preliminary data.</text>
</comment>
<organism evidence="14 15">
    <name type="scientific">Maritimibacter alkaliphilus HTCC2654</name>
    <dbReference type="NCBI Taxonomy" id="314271"/>
    <lineage>
        <taxon>Bacteria</taxon>
        <taxon>Pseudomonadati</taxon>
        <taxon>Pseudomonadota</taxon>
        <taxon>Alphaproteobacteria</taxon>
        <taxon>Rhodobacterales</taxon>
        <taxon>Roseobacteraceae</taxon>
        <taxon>Maritimibacter</taxon>
    </lineage>
</organism>
<evidence type="ECO:0000256" key="5">
    <source>
        <dbReference type="ARBA" id="ARBA00022553"/>
    </source>
</evidence>
<evidence type="ECO:0000259" key="12">
    <source>
        <dbReference type="PROSITE" id="PS50109"/>
    </source>
</evidence>
<feature type="compositionally biased region" description="Low complexity" evidence="11">
    <location>
        <begin position="301"/>
        <end position="319"/>
    </location>
</feature>
<dbReference type="InterPro" id="IPR051315">
    <property type="entry name" value="Bact_Chemotaxis_CheA"/>
</dbReference>
<dbReference type="STRING" id="314271.RB2654_03769"/>
<dbReference type="Gene3D" id="1.20.120.160">
    <property type="entry name" value="HPT domain"/>
    <property type="match status" value="1"/>
</dbReference>
<dbReference type="EMBL" id="AAMT01000038">
    <property type="protein sequence ID" value="EAQ10442.1"/>
    <property type="molecule type" value="Genomic_DNA"/>
</dbReference>
<proteinExistence type="predicted"/>
<accession>A3VMT6</accession>
<dbReference type="InterPro" id="IPR005467">
    <property type="entry name" value="His_kinase_dom"/>
</dbReference>
<keyword evidence="7 14" id="KW-0418">Kinase</keyword>
<reference evidence="14 15" key="1">
    <citation type="journal article" date="2010" name="J. Bacteriol.">
        <title>Genome sequences of Pelagibaca bermudensis HTCC2601T and Maritimibacter alkaliphilus HTCC2654T, the type strains of two marine Roseobacter genera.</title>
        <authorList>
            <person name="Thrash J.C."/>
            <person name="Cho J.C."/>
            <person name="Ferriera S."/>
            <person name="Johnson J."/>
            <person name="Vergin K.L."/>
            <person name="Giovannoni S.J."/>
        </authorList>
    </citation>
    <scope>NUCLEOTIDE SEQUENCE [LARGE SCALE GENOMIC DNA]</scope>
    <source>
        <strain evidence="14 15">HTCC2654</strain>
    </source>
</reference>
<keyword evidence="6" id="KW-0808">Transferase</keyword>
<dbReference type="PROSITE" id="PS50894">
    <property type="entry name" value="HPT"/>
    <property type="match status" value="1"/>
</dbReference>
<keyword evidence="5 10" id="KW-0597">Phosphoprotein</keyword>
<dbReference type="SMART" id="SM00387">
    <property type="entry name" value="HATPase_c"/>
    <property type="match status" value="1"/>
</dbReference>
<dbReference type="Proteomes" id="UP000002931">
    <property type="component" value="Unassembled WGS sequence"/>
</dbReference>
<dbReference type="Pfam" id="PF01627">
    <property type="entry name" value="Hpt"/>
    <property type="match status" value="1"/>
</dbReference>
<dbReference type="Pfam" id="PF02895">
    <property type="entry name" value="H-kinase_dim"/>
    <property type="match status" value="1"/>
</dbReference>
<feature type="non-terminal residue" evidence="14">
    <location>
        <position position="557"/>
    </location>
</feature>
<keyword evidence="8" id="KW-0902">Two-component regulatory system</keyword>
<protein>
    <recommendedName>
        <fullName evidence="3">Chemotaxis protein CheA</fullName>
        <ecNumber evidence="2">2.7.13.3</ecNumber>
    </recommendedName>
</protein>
<feature type="domain" description="HPt" evidence="13">
    <location>
        <begin position="1"/>
        <end position="105"/>
    </location>
</feature>
<dbReference type="Pfam" id="PF02518">
    <property type="entry name" value="HATPase_c"/>
    <property type="match status" value="1"/>
</dbReference>
<dbReference type="SMART" id="SM01231">
    <property type="entry name" value="H-kinase_dim"/>
    <property type="match status" value="1"/>
</dbReference>
<dbReference type="SUPFAM" id="SSF47384">
    <property type="entry name" value="Homodimeric domain of signal transducing histidine kinase"/>
    <property type="match status" value="1"/>
</dbReference>
<feature type="compositionally biased region" description="Acidic residues" evidence="11">
    <location>
        <begin position="287"/>
        <end position="298"/>
    </location>
</feature>
<dbReference type="GO" id="GO:0006935">
    <property type="term" value="P:chemotaxis"/>
    <property type="evidence" value="ECO:0007669"/>
    <property type="project" value="UniProtKB-KW"/>
</dbReference>
<dbReference type="HOGENOM" id="CLU_000650_3_6_5"/>
<dbReference type="InterPro" id="IPR008207">
    <property type="entry name" value="Sig_transdc_His_kin_Hpt_dom"/>
</dbReference>
<dbReference type="PANTHER" id="PTHR43395">
    <property type="entry name" value="SENSOR HISTIDINE KINASE CHEA"/>
    <property type="match status" value="1"/>
</dbReference>
<dbReference type="PROSITE" id="PS50109">
    <property type="entry name" value="HIS_KIN"/>
    <property type="match status" value="1"/>
</dbReference>
<dbReference type="PANTHER" id="PTHR43395:SF10">
    <property type="entry name" value="CHEMOTAXIS PROTEIN CHEA"/>
    <property type="match status" value="1"/>
</dbReference>
<dbReference type="RefSeq" id="WP_008328840.1">
    <property type="nucleotide sequence ID" value="NZ_CH902578.1"/>
</dbReference>
<name>A3VMT6_9RHOB</name>
<keyword evidence="4" id="KW-0145">Chemotaxis</keyword>
<evidence type="ECO:0000256" key="8">
    <source>
        <dbReference type="ARBA" id="ARBA00023012"/>
    </source>
</evidence>
<evidence type="ECO:0000256" key="4">
    <source>
        <dbReference type="ARBA" id="ARBA00022500"/>
    </source>
</evidence>